<keyword evidence="9" id="KW-1185">Reference proteome</keyword>
<dbReference type="RefSeq" id="WP_198925188.1">
    <property type="nucleotide sequence ID" value="NZ_BKZW01000001.1"/>
</dbReference>
<proteinExistence type="inferred from homology"/>
<keyword evidence="5" id="KW-0648">Protein biosynthesis</keyword>
<dbReference type="PANTHER" id="PTHR43311:SF2">
    <property type="entry name" value="GLUTAMATE--TRNA LIGASE, MITOCHONDRIAL-RELATED"/>
    <property type="match status" value="1"/>
</dbReference>
<dbReference type="InterPro" id="IPR014729">
    <property type="entry name" value="Rossmann-like_a/b/a_fold"/>
</dbReference>
<evidence type="ECO:0000256" key="4">
    <source>
        <dbReference type="ARBA" id="ARBA00023146"/>
    </source>
</evidence>
<dbReference type="InterPro" id="IPR049940">
    <property type="entry name" value="GluQ/Sye"/>
</dbReference>
<evidence type="ECO:0000256" key="3">
    <source>
        <dbReference type="ARBA" id="ARBA00022840"/>
    </source>
</evidence>
<keyword evidence="2 5" id="KW-0547">Nucleotide-binding</keyword>
<feature type="region of interest" description="Disordered" evidence="6">
    <location>
        <begin position="1"/>
        <end position="21"/>
    </location>
</feature>
<evidence type="ECO:0000256" key="2">
    <source>
        <dbReference type="ARBA" id="ARBA00022741"/>
    </source>
</evidence>
<dbReference type="Gene3D" id="3.40.50.620">
    <property type="entry name" value="HUPs"/>
    <property type="match status" value="1"/>
</dbReference>
<reference evidence="8 9" key="1">
    <citation type="submission" date="2019-10" db="EMBL/GenBank/DDBJ databases">
        <title>Dictyobacter vulcani sp. nov., within the class Ktedonobacteria, isolated from soil of volcanic Mt. Zao.</title>
        <authorList>
            <person name="Zheng Y."/>
            <person name="Wang C.M."/>
            <person name="Sakai Y."/>
            <person name="Abe K."/>
            <person name="Yokota A."/>
            <person name="Yabe S."/>
        </authorList>
    </citation>
    <scope>NUCLEOTIDE SEQUENCE [LARGE SCALE GENOMIC DNA]</scope>
    <source>
        <strain evidence="8 9">W12</strain>
    </source>
</reference>
<dbReference type="InterPro" id="IPR020058">
    <property type="entry name" value="Glu/Gln-tRNA-synth_Ib_cat-dom"/>
</dbReference>
<feature type="compositionally biased region" description="Polar residues" evidence="6">
    <location>
        <begin position="1"/>
        <end position="19"/>
    </location>
</feature>
<evidence type="ECO:0000313" key="8">
    <source>
        <dbReference type="EMBL" id="GER86712.1"/>
    </source>
</evidence>
<evidence type="ECO:0000256" key="5">
    <source>
        <dbReference type="RuleBase" id="RU363037"/>
    </source>
</evidence>
<feature type="domain" description="Glutamyl/glutaminyl-tRNA synthetase class Ib catalytic" evidence="7">
    <location>
        <begin position="21"/>
        <end position="141"/>
    </location>
</feature>
<evidence type="ECO:0000259" key="7">
    <source>
        <dbReference type="Pfam" id="PF00749"/>
    </source>
</evidence>
<gene>
    <name evidence="8" type="ORF">KDW_08740</name>
</gene>
<dbReference type="InterPro" id="IPR000924">
    <property type="entry name" value="Glu/Gln-tRNA-synth"/>
</dbReference>
<keyword evidence="3 5" id="KW-0067">ATP-binding</keyword>
<evidence type="ECO:0000313" key="9">
    <source>
        <dbReference type="Proteomes" id="UP000326912"/>
    </source>
</evidence>
<dbReference type="GO" id="GO:0004818">
    <property type="term" value="F:glutamate-tRNA ligase activity"/>
    <property type="evidence" value="ECO:0007669"/>
    <property type="project" value="TreeGrafter"/>
</dbReference>
<name>A0A5J4KIH1_9CHLR</name>
<dbReference type="Pfam" id="PF00749">
    <property type="entry name" value="tRNA-synt_1c"/>
    <property type="match status" value="1"/>
</dbReference>
<dbReference type="GO" id="GO:0006424">
    <property type="term" value="P:glutamyl-tRNA aminoacylation"/>
    <property type="evidence" value="ECO:0007669"/>
    <property type="project" value="TreeGrafter"/>
</dbReference>
<keyword evidence="1 5" id="KW-0436">Ligase</keyword>
<dbReference type="EMBL" id="BKZW01000001">
    <property type="protein sequence ID" value="GER86712.1"/>
    <property type="molecule type" value="Genomic_DNA"/>
</dbReference>
<sequence>MTQTDNRMEGQLSSVSTKTPRLRFAPSPTGFLHIGAFRTALFSWLYARHSGGKFILRIEDTDLARTVEGAVEDFTSGLEWLGMDVDEGPVIGGPYGPYYQVQRKALYQQYASQLIASGHAYHCYCTPERLDEMRKEQIANKLPPATIGAAAI</sequence>
<dbReference type="PRINTS" id="PR00987">
    <property type="entry name" value="TRNASYNTHGLU"/>
</dbReference>
<comment type="caution">
    <text evidence="8">The sequence shown here is derived from an EMBL/GenBank/DDBJ whole genome shotgun (WGS) entry which is preliminary data.</text>
</comment>
<keyword evidence="4 5" id="KW-0030">Aminoacyl-tRNA synthetase</keyword>
<dbReference type="Proteomes" id="UP000326912">
    <property type="component" value="Unassembled WGS sequence"/>
</dbReference>
<dbReference type="AlphaFoldDB" id="A0A5J4KIH1"/>
<dbReference type="SUPFAM" id="SSF52374">
    <property type="entry name" value="Nucleotidylyl transferase"/>
    <property type="match status" value="1"/>
</dbReference>
<dbReference type="GO" id="GO:0005524">
    <property type="term" value="F:ATP binding"/>
    <property type="evidence" value="ECO:0007669"/>
    <property type="project" value="UniProtKB-KW"/>
</dbReference>
<evidence type="ECO:0000256" key="1">
    <source>
        <dbReference type="ARBA" id="ARBA00022598"/>
    </source>
</evidence>
<protein>
    <recommendedName>
        <fullName evidence="7">Glutamyl/glutaminyl-tRNA synthetase class Ib catalytic domain-containing protein</fullName>
    </recommendedName>
</protein>
<organism evidence="8 9">
    <name type="scientific">Dictyobacter vulcani</name>
    <dbReference type="NCBI Taxonomy" id="2607529"/>
    <lineage>
        <taxon>Bacteria</taxon>
        <taxon>Bacillati</taxon>
        <taxon>Chloroflexota</taxon>
        <taxon>Ktedonobacteria</taxon>
        <taxon>Ktedonobacterales</taxon>
        <taxon>Dictyobacteraceae</taxon>
        <taxon>Dictyobacter</taxon>
    </lineage>
</organism>
<accession>A0A5J4KIH1</accession>
<comment type="similarity">
    <text evidence="5">Belongs to the class-I aminoacyl-tRNA synthetase family.</text>
</comment>
<evidence type="ECO:0000256" key="6">
    <source>
        <dbReference type="SAM" id="MobiDB-lite"/>
    </source>
</evidence>
<dbReference type="PANTHER" id="PTHR43311">
    <property type="entry name" value="GLUTAMATE--TRNA LIGASE"/>
    <property type="match status" value="1"/>
</dbReference>